<gene>
    <name evidence="8" type="ordered locus">B488_12750</name>
</gene>
<dbReference type="AlphaFoldDB" id="L0EWD0"/>
<evidence type="ECO:0000256" key="2">
    <source>
        <dbReference type="ARBA" id="ARBA00022491"/>
    </source>
</evidence>
<evidence type="ECO:0000313" key="9">
    <source>
        <dbReference type="Proteomes" id="UP000010799"/>
    </source>
</evidence>
<keyword evidence="2" id="KW-0678">Repressor</keyword>
<dbReference type="Gene3D" id="3.30.1490.190">
    <property type="match status" value="1"/>
</dbReference>
<accession>L0EWD0</accession>
<dbReference type="Pfam" id="PF01475">
    <property type="entry name" value="FUR"/>
    <property type="match status" value="1"/>
</dbReference>
<keyword evidence="3 7" id="KW-0862">Zinc</keyword>
<evidence type="ECO:0000313" key="8">
    <source>
        <dbReference type="EMBL" id="AGA65267.1"/>
    </source>
</evidence>
<feature type="binding site" evidence="7">
    <location>
        <position position="86"/>
    </location>
    <ligand>
        <name>Zn(2+)</name>
        <dbReference type="ChEBI" id="CHEBI:29105"/>
    </ligand>
</feature>
<proteinExistence type="inferred from homology"/>
<dbReference type="InterPro" id="IPR036388">
    <property type="entry name" value="WH-like_DNA-bd_sf"/>
</dbReference>
<feature type="binding site" evidence="7">
    <location>
        <position position="126"/>
    </location>
    <ligand>
        <name>Zn(2+)</name>
        <dbReference type="ChEBI" id="CHEBI:29105"/>
    </ligand>
</feature>
<name>L0EWD0_LIBCB</name>
<keyword evidence="4" id="KW-0805">Transcription regulation</keyword>
<dbReference type="STRING" id="1215343.B488_12750"/>
<dbReference type="InterPro" id="IPR002481">
    <property type="entry name" value="FUR"/>
</dbReference>
<dbReference type="HOGENOM" id="CLU_096072_2_2_5"/>
<evidence type="ECO:0000256" key="1">
    <source>
        <dbReference type="ARBA" id="ARBA00007957"/>
    </source>
</evidence>
<feature type="binding site" evidence="7">
    <location>
        <position position="129"/>
    </location>
    <ligand>
        <name>Zn(2+)</name>
        <dbReference type="ChEBI" id="CHEBI:29105"/>
    </ligand>
</feature>
<dbReference type="PANTHER" id="PTHR33202">
    <property type="entry name" value="ZINC UPTAKE REGULATION PROTEIN"/>
    <property type="match status" value="1"/>
</dbReference>
<comment type="similarity">
    <text evidence="1">Belongs to the Fur family.</text>
</comment>
<dbReference type="GO" id="GO:0003700">
    <property type="term" value="F:DNA-binding transcription factor activity"/>
    <property type="evidence" value="ECO:0007669"/>
    <property type="project" value="InterPro"/>
</dbReference>
<dbReference type="GO" id="GO:0000976">
    <property type="term" value="F:transcription cis-regulatory region binding"/>
    <property type="evidence" value="ECO:0007669"/>
    <property type="project" value="TreeGrafter"/>
</dbReference>
<keyword evidence="5" id="KW-0238">DNA-binding</keyword>
<dbReference type="RefSeq" id="WP_015273692.1">
    <property type="nucleotide sequence ID" value="NC_019907.1"/>
</dbReference>
<dbReference type="eggNOG" id="COG0735">
    <property type="taxonomic scope" value="Bacteria"/>
</dbReference>
<organism evidence="8 9">
    <name type="scientific">Liberibacter crescens (strain BT-1)</name>
    <dbReference type="NCBI Taxonomy" id="1215343"/>
    <lineage>
        <taxon>Bacteria</taxon>
        <taxon>Pseudomonadati</taxon>
        <taxon>Pseudomonadota</taxon>
        <taxon>Alphaproteobacteria</taxon>
        <taxon>Hyphomicrobiales</taxon>
        <taxon>Rhizobiaceae</taxon>
        <taxon>Liberibacter</taxon>
    </lineage>
</organism>
<dbReference type="GO" id="GO:0045892">
    <property type="term" value="P:negative regulation of DNA-templated transcription"/>
    <property type="evidence" value="ECO:0007669"/>
    <property type="project" value="TreeGrafter"/>
</dbReference>
<dbReference type="InterPro" id="IPR036390">
    <property type="entry name" value="WH_DNA-bd_sf"/>
</dbReference>
<dbReference type="KEGG" id="lcc:B488_12750"/>
<dbReference type="EMBL" id="CP003789">
    <property type="protein sequence ID" value="AGA65267.1"/>
    <property type="molecule type" value="Genomic_DNA"/>
</dbReference>
<dbReference type="PATRIC" id="fig|1215343.11.peg.1316"/>
<dbReference type="GO" id="GO:0008270">
    <property type="term" value="F:zinc ion binding"/>
    <property type="evidence" value="ECO:0007669"/>
    <property type="project" value="TreeGrafter"/>
</dbReference>
<dbReference type="InterPro" id="IPR043135">
    <property type="entry name" value="Fur_C"/>
</dbReference>
<keyword evidence="6" id="KW-0804">Transcription</keyword>
<protein>
    <submittedName>
        <fullName evidence="8">Zinc uptake regulation protein ZUR</fullName>
    </submittedName>
</protein>
<evidence type="ECO:0000256" key="6">
    <source>
        <dbReference type="ARBA" id="ARBA00023163"/>
    </source>
</evidence>
<dbReference type="SUPFAM" id="SSF46785">
    <property type="entry name" value="Winged helix' DNA-binding domain"/>
    <property type="match status" value="1"/>
</dbReference>
<evidence type="ECO:0000256" key="7">
    <source>
        <dbReference type="PIRSR" id="PIRSR602481-1"/>
    </source>
</evidence>
<dbReference type="Gene3D" id="1.10.10.10">
    <property type="entry name" value="Winged helix-like DNA-binding domain superfamily/Winged helix DNA-binding domain"/>
    <property type="match status" value="1"/>
</dbReference>
<dbReference type="GO" id="GO:1900376">
    <property type="term" value="P:regulation of secondary metabolite biosynthetic process"/>
    <property type="evidence" value="ECO:0007669"/>
    <property type="project" value="TreeGrafter"/>
</dbReference>
<feature type="binding site" evidence="7">
    <location>
        <position position="89"/>
    </location>
    <ligand>
        <name>Zn(2+)</name>
        <dbReference type="ChEBI" id="CHEBI:29105"/>
    </ligand>
</feature>
<dbReference type="SMR" id="L0EWD0"/>
<dbReference type="Proteomes" id="UP000010799">
    <property type="component" value="Chromosome"/>
</dbReference>
<dbReference type="GO" id="GO:0005829">
    <property type="term" value="C:cytosol"/>
    <property type="evidence" value="ECO:0007669"/>
    <property type="project" value="TreeGrafter"/>
</dbReference>
<comment type="cofactor">
    <cofactor evidence="7">
        <name>Zn(2+)</name>
        <dbReference type="ChEBI" id="CHEBI:29105"/>
    </cofactor>
    <text evidence="7">Binds 1 zinc ion per subunit.</text>
</comment>
<keyword evidence="9" id="KW-1185">Reference proteome</keyword>
<sequence>MKNSLTRNQSLVYKTLRSSEKPLTAYNILDILRDYGFRAPLQVYRALDKLTEYGFIHRLETINAFIACAHEKIKHNNNKIIVFTICETCNHVDELQDYELDKLLIAKVQEKNFYFSKATIEILGNCSKCFKNIN</sequence>
<evidence type="ECO:0000256" key="3">
    <source>
        <dbReference type="ARBA" id="ARBA00022833"/>
    </source>
</evidence>
<reference evidence="8 9" key="1">
    <citation type="journal article" date="2012" name="Stand. Genomic Sci.">
        <title>Complete genome sequence of Liberibacter crescens BT-1.</title>
        <authorList>
            <person name="Leonard M.T."/>
            <person name="Fagen J.R."/>
            <person name="Davis-Richardson A.G."/>
            <person name="Davis M.J."/>
            <person name="Triplett E.W."/>
        </authorList>
    </citation>
    <scope>NUCLEOTIDE SEQUENCE [LARGE SCALE GENOMIC DNA]</scope>
    <source>
        <strain evidence="8 9">BT-1</strain>
    </source>
</reference>
<keyword evidence="7" id="KW-0479">Metal-binding</keyword>
<evidence type="ECO:0000256" key="5">
    <source>
        <dbReference type="ARBA" id="ARBA00023125"/>
    </source>
</evidence>
<dbReference type="PANTHER" id="PTHR33202:SF6">
    <property type="entry name" value="ZINC UPTAKE REGULATION PROTEIN"/>
    <property type="match status" value="1"/>
</dbReference>
<evidence type="ECO:0000256" key="4">
    <source>
        <dbReference type="ARBA" id="ARBA00023015"/>
    </source>
</evidence>